<dbReference type="SUPFAM" id="SSF53850">
    <property type="entry name" value="Periplasmic binding protein-like II"/>
    <property type="match status" value="1"/>
</dbReference>
<evidence type="ECO:0000256" key="2">
    <source>
        <dbReference type="ARBA" id="ARBA00008520"/>
    </source>
</evidence>
<name>A0ABU0H2U4_9HYPH</name>
<evidence type="ECO:0000313" key="5">
    <source>
        <dbReference type="Proteomes" id="UP001241603"/>
    </source>
</evidence>
<comment type="subcellular location">
    <subcellularLocation>
        <location evidence="1">Periplasm</location>
    </subcellularLocation>
</comment>
<accession>A0ABU0H2U4</accession>
<sequence>MTRLLGSELHAHASQGSTAHADIRPTRRQILGGAAALGGAVAAGPLLSRPARAADRIPLKVMSWEQFQPGEKEGWNALFQKFNESQSKYTVDWTGWPASQYVSNVVIQAQAGGIDADVLMAMPDLSAQVIRKFKLAEPLDDVVAALGITPSPGHEFLRKDGKLYGLSAIDVNFALVYNKALFEKAGLKPATTPEEWIETTAKLTKRPDQFGIALTNVIADAGEWWFQLQNFCLPFDGKWAEGNTPLANSPEVVKGLELWKSLYEAGVPQGTAQSAIMKLAADGRVAQAFGVNPTVVVLRATNPAIYPDLRSAAPPWASKRSLDRIHPLIALKGKNADGAKEFIKFAMSPDIMAELMITNLYVMPPYDLATKSEKFKKFLADKPWITGFNEAKQVSPIDVMGDFAFVDDQFGRIIMQNFQSALRPGGSVKTAMDGAQRQLEALAKRV</sequence>
<dbReference type="Pfam" id="PF13416">
    <property type="entry name" value="SBP_bac_8"/>
    <property type="match status" value="1"/>
</dbReference>
<dbReference type="InterPro" id="IPR006311">
    <property type="entry name" value="TAT_signal"/>
</dbReference>
<dbReference type="Proteomes" id="UP001241603">
    <property type="component" value="Unassembled WGS sequence"/>
</dbReference>
<dbReference type="RefSeq" id="WP_266347523.1">
    <property type="nucleotide sequence ID" value="NZ_JAPKNG010000001.1"/>
</dbReference>
<evidence type="ECO:0000256" key="1">
    <source>
        <dbReference type="ARBA" id="ARBA00004418"/>
    </source>
</evidence>
<keyword evidence="5" id="KW-1185">Reference proteome</keyword>
<comment type="similarity">
    <text evidence="2">Belongs to the bacterial solute-binding protein 1 family.</text>
</comment>
<dbReference type="PROSITE" id="PS51318">
    <property type="entry name" value="TAT"/>
    <property type="match status" value="1"/>
</dbReference>
<protein>
    <submittedName>
        <fullName evidence="4">ABC-type glycerol-3-phosphate transport system substrate-binding protein</fullName>
    </submittedName>
</protein>
<reference evidence="4 5" key="1">
    <citation type="submission" date="2023-07" db="EMBL/GenBank/DDBJ databases">
        <title>Genomic Encyclopedia of Type Strains, Phase IV (KMG-IV): sequencing the most valuable type-strain genomes for metagenomic binning, comparative biology and taxonomic classification.</title>
        <authorList>
            <person name="Goeker M."/>
        </authorList>
    </citation>
    <scope>NUCLEOTIDE SEQUENCE [LARGE SCALE GENOMIC DNA]</scope>
    <source>
        <strain evidence="4 5">B6-8</strain>
    </source>
</reference>
<dbReference type="InterPro" id="IPR050490">
    <property type="entry name" value="Bact_solute-bd_prot1"/>
</dbReference>
<dbReference type="NCBIfam" id="TIGR01409">
    <property type="entry name" value="TAT_signal_seq"/>
    <property type="match status" value="1"/>
</dbReference>
<keyword evidence="3" id="KW-0574">Periplasm</keyword>
<dbReference type="PANTHER" id="PTHR43649:SF12">
    <property type="entry name" value="DIACETYLCHITOBIOSE BINDING PROTEIN DASA"/>
    <property type="match status" value="1"/>
</dbReference>
<dbReference type="InterPro" id="IPR019546">
    <property type="entry name" value="TAT_signal_bac_arc"/>
</dbReference>
<dbReference type="Gene3D" id="3.40.190.10">
    <property type="entry name" value="Periplasmic binding protein-like II"/>
    <property type="match status" value="1"/>
</dbReference>
<dbReference type="InterPro" id="IPR006059">
    <property type="entry name" value="SBP"/>
</dbReference>
<organism evidence="4 5">
    <name type="scientific">Kaistia dalseonensis</name>
    <dbReference type="NCBI Taxonomy" id="410840"/>
    <lineage>
        <taxon>Bacteria</taxon>
        <taxon>Pseudomonadati</taxon>
        <taxon>Pseudomonadota</taxon>
        <taxon>Alphaproteobacteria</taxon>
        <taxon>Hyphomicrobiales</taxon>
        <taxon>Kaistiaceae</taxon>
        <taxon>Kaistia</taxon>
    </lineage>
</organism>
<evidence type="ECO:0000313" key="4">
    <source>
        <dbReference type="EMBL" id="MDQ0436629.1"/>
    </source>
</evidence>
<gene>
    <name evidence="4" type="ORF">QO014_000999</name>
</gene>
<proteinExistence type="inferred from homology"/>
<dbReference type="PANTHER" id="PTHR43649">
    <property type="entry name" value="ARABINOSE-BINDING PROTEIN-RELATED"/>
    <property type="match status" value="1"/>
</dbReference>
<dbReference type="EMBL" id="JAUSVO010000001">
    <property type="protein sequence ID" value="MDQ0436629.1"/>
    <property type="molecule type" value="Genomic_DNA"/>
</dbReference>
<evidence type="ECO:0000256" key="3">
    <source>
        <dbReference type="ARBA" id="ARBA00022764"/>
    </source>
</evidence>
<comment type="caution">
    <text evidence="4">The sequence shown here is derived from an EMBL/GenBank/DDBJ whole genome shotgun (WGS) entry which is preliminary data.</text>
</comment>